<dbReference type="AlphaFoldDB" id="A0A0H4WAE1"/>
<dbReference type="InterPro" id="IPR038153">
    <property type="entry name" value="EvaA-like_sf"/>
</dbReference>
<keyword evidence="3" id="KW-1185">Reference proteome</keyword>
<dbReference type="KEGG" id="ruf:TH63_02825"/>
<sequence length="469" mass="54153">MELAFLKSALTFHNPFNSTEKVLEWVQERNRQVHVNIEQIRFDEMRNWFIDKDRVKLQHSSGSFFSIEGINVKTNRGAVTDWDQPIINQPEIGFLGIITKEVNGVLYFLLQAKIEPGNVNNVQLSPTLQATKSNYTKVHKGKAPDYLEYFTNHTKSEVLLDQLQSEQGARFMKKRNRNIIIKVQEDIKVLEDFCWLTLGQIKDLMLLDNVVNMDTRTVISGISFGNHSEETVSFFNLINDGLSGLGSKFLASDLNSEVSLYSFDEIIHWFTELKTKYDLNVESIPLHTVRDWIIEESSIRHIDNKFFKVIGVHVEIDNREVTSWDQPLIAPLQEGICAFIVKEIDGILHFLVQAKLESGNFDILEMAPTVQCLTGSYLNENSLQTLPFLDYVLNAKEEEIIFDTLQSEEGGRFYREQNRNMLLLVGEEFSIDVPENYTWMTLNQLKIFIKFNNYLNIQSRSLISAISFK</sequence>
<accession>A0A0H4WAE1</accession>
<dbReference type="Proteomes" id="UP000036458">
    <property type="component" value="Chromosome"/>
</dbReference>
<feature type="domain" description="dTDP-4-dehydro-6-deoxy-alpha-D-glucopyranose 2,3-dehydratase" evidence="1">
    <location>
        <begin position="265"/>
        <end position="465"/>
    </location>
</feature>
<evidence type="ECO:0000313" key="2">
    <source>
        <dbReference type="EMBL" id="AKQ47451.1"/>
    </source>
</evidence>
<dbReference type="STRING" id="1379910.TH63_02825"/>
<protein>
    <submittedName>
        <fullName evidence="2">NDP-hexose 2,3-dehydratase</fullName>
    </submittedName>
</protein>
<reference evidence="2 3" key="1">
    <citation type="submission" date="2015-01" db="EMBL/GenBank/DDBJ databases">
        <title>Rufibacter sp./DG31D/ whole genome sequencing.</title>
        <authorList>
            <person name="Kim M.K."/>
            <person name="Srinivasan S."/>
            <person name="Lee J.-J."/>
        </authorList>
    </citation>
    <scope>NUCLEOTIDE SEQUENCE [LARGE SCALE GENOMIC DNA]</scope>
    <source>
        <strain evidence="2 3">DG31D</strain>
    </source>
</reference>
<proteinExistence type="predicted"/>
<organism evidence="2 3">
    <name type="scientific">Rufibacter radiotolerans</name>
    <dbReference type="NCBI Taxonomy" id="1379910"/>
    <lineage>
        <taxon>Bacteria</taxon>
        <taxon>Pseudomonadati</taxon>
        <taxon>Bacteroidota</taxon>
        <taxon>Cytophagia</taxon>
        <taxon>Cytophagales</taxon>
        <taxon>Hymenobacteraceae</taxon>
        <taxon>Rufibacter</taxon>
    </lineage>
</organism>
<dbReference type="Pfam" id="PF03559">
    <property type="entry name" value="Hexose_dehydrat"/>
    <property type="match status" value="2"/>
</dbReference>
<dbReference type="PATRIC" id="fig|1379910.4.peg.607"/>
<evidence type="ECO:0000259" key="1">
    <source>
        <dbReference type="Pfam" id="PF03559"/>
    </source>
</evidence>
<feature type="domain" description="dTDP-4-dehydro-6-deoxy-alpha-D-glucopyranose 2,3-dehydratase" evidence="1">
    <location>
        <begin position="20"/>
        <end position="221"/>
    </location>
</feature>
<name>A0A0H4WAE1_9BACT</name>
<dbReference type="GO" id="GO:0016829">
    <property type="term" value="F:lyase activity"/>
    <property type="evidence" value="ECO:0007669"/>
    <property type="project" value="InterPro"/>
</dbReference>
<dbReference type="Gene3D" id="3.90.79.40">
    <property type="entry name" value="EvaA sugar 2,3-dehydratase subunit"/>
    <property type="match status" value="2"/>
</dbReference>
<dbReference type="EMBL" id="CP010777">
    <property type="protein sequence ID" value="AKQ47451.1"/>
    <property type="molecule type" value="Genomic_DNA"/>
</dbReference>
<dbReference type="InterPro" id="IPR005212">
    <property type="entry name" value="EvaA-like"/>
</dbReference>
<gene>
    <name evidence="2" type="ORF">TH63_02825</name>
</gene>
<evidence type="ECO:0000313" key="3">
    <source>
        <dbReference type="Proteomes" id="UP000036458"/>
    </source>
</evidence>